<evidence type="ECO:0000256" key="2">
    <source>
        <dbReference type="ARBA" id="ARBA00022475"/>
    </source>
</evidence>
<feature type="transmembrane region" description="Helical" evidence="7">
    <location>
        <begin position="92"/>
        <end position="112"/>
    </location>
</feature>
<feature type="region of interest" description="Disordered" evidence="6">
    <location>
        <begin position="342"/>
        <end position="368"/>
    </location>
</feature>
<dbReference type="RefSeq" id="WP_353648244.1">
    <property type="nucleotide sequence ID" value="NZ_CP159218.1"/>
</dbReference>
<feature type="region of interest" description="Disordered" evidence="6">
    <location>
        <begin position="1"/>
        <end position="29"/>
    </location>
</feature>
<evidence type="ECO:0000256" key="1">
    <source>
        <dbReference type="ARBA" id="ARBA00004651"/>
    </source>
</evidence>
<keyword evidence="3 7" id="KW-0812">Transmembrane</keyword>
<name>A0AAU8DKX8_9ACTN</name>
<feature type="transmembrane region" description="Helical" evidence="7">
    <location>
        <begin position="278"/>
        <end position="297"/>
    </location>
</feature>
<dbReference type="Pfam" id="PF03706">
    <property type="entry name" value="LPG_synthase_TM"/>
    <property type="match status" value="1"/>
</dbReference>
<dbReference type="AlphaFoldDB" id="A0AAU8DKX8"/>
<reference evidence="8" key="1">
    <citation type="submission" date="2024-05" db="EMBL/GenBank/DDBJ databases">
        <authorList>
            <person name="Cai S.Y."/>
            <person name="Jin L.M."/>
            <person name="Li H.R."/>
        </authorList>
    </citation>
    <scope>NUCLEOTIDE SEQUENCE</scope>
    <source>
        <strain evidence="8">A5-74</strain>
    </source>
</reference>
<dbReference type="GO" id="GO:0005886">
    <property type="term" value="C:plasma membrane"/>
    <property type="evidence" value="ECO:0007669"/>
    <property type="project" value="UniProtKB-SubCell"/>
</dbReference>
<keyword evidence="4 7" id="KW-1133">Transmembrane helix</keyword>
<keyword evidence="2" id="KW-1003">Cell membrane</keyword>
<evidence type="ECO:0000256" key="5">
    <source>
        <dbReference type="ARBA" id="ARBA00023136"/>
    </source>
</evidence>
<feature type="transmembrane region" description="Helical" evidence="7">
    <location>
        <begin position="50"/>
        <end position="71"/>
    </location>
</feature>
<proteinExistence type="predicted"/>
<accession>A0AAU8DKX8</accession>
<feature type="transmembrane region" description="Helical" evidence="7">
    <location>
        <begin position="163"/>
        <end position="190"/>
    </location>
</feature>
<comment type="subcellular location">
    <subcellularLocation>
        <location evidence="1">Cell membrane</location>
        <topology evidence="1">Multi-pass membrane protein</topology>
    </subcellularLocation>
</comment>
<evidence type="ECO:0000256" key="6">
    <source>
        <dbReference type="SAM" id="MobiDB-lite"/>
    </source>
</evidence>
<evidence type="ECO:0000256" key="4">
    <source>
        <dbReference type="ARBA" id="ARBA00022989"/>
    </source>
</evidence>
<gene>
    <name evidence="8" type="ORF">ABLG96_15515</name>
</gene>
<feature type="transmembrane region" description="Helical" evidence="7">
    <location>
        <begin position="244"/>
        <end position="271"/>
    </location>
</feature>
<evidence type="ECO:0000256" key="7">
    <source>
        <dbReference type="SAM" id="Phobius"/>
    </source>
</evidence>
<dbReference type="EMBL" id="CP159218">
    <property type="protein sequence ID" value="XCG62629.1"/>
    <property type="molecule type" value="Genomic_DNA"/>
</dbReference>
<feature type="compositionally biased region" description="Basic and acidic residues" evidence="6">
    <location>
        <begin position="1"/>
        <end position="10"/>
    </location>
</feature>
<evidence type="ECO:0000256" key="3">
    <source>
        <dbReference type="ARBA" id="ARBA00022692"/>
    </source>
</evidence>
<sequence>MTEHADRPGSDDPTGSTDPSQPADPSVEDAVEIVEPEPEPVDAPSGRRKMLLVAVKVLGIGIALLAIFLCVKVIVQEWSAVRAAVAEANIPLLIAGFVLGGLGVWAQAFLWWRALAVFGERRGFGRTTGWFFGGELGKYLPGGIWPVVGRGELARRQGVPRPIAYATTLLSLGLLCVGGAFVAGILTLFFAFGGGRFGLEMLVLLLIPIGIIGVHPAVVGRFLALARKVTKGKLDLQPRSWGTMLGLVAAALPVWIFIGAQAVVVTAALGLDQQPSRVAFAAIVAWVVGLLAIPVPAGAGVREVLFVAISGLADGPAFAVAALCRVFLILVDGLAGAAALTRQGKRPPQTGEKVATTATRPAGSAASP</sequence>
<dbReference type="InterPro" id="IPR022791">
    <property type="entry name" value="L-PG_synthase/AglD"/>
</dbReference>
<feature type="transmembrane region" description="Helical" evidence="7">
    <location>
        <begin position="202"/>
        <end position="224"/>
    </location>
</feature>
<keyword evidence="5 7" id="KW-0472">Membrane</keyword>
<feature type="transmembrane region" description="Helical" evidence="7">
    <location>
        <begin position="317"/>
        <end position="340"/>
    </location>
</feature>
<organism evidence="8">
    <name type="scientific">Nakamurella sp. A5-74</name>
    <dbReference type="NCBI Taxonomy" id="3158264"/>
    <lineage>
        <taxon>Bacteria</taxon>
        <taxon>Bacillati</taxon>
        <taxon>Actinomycetota</taxon>
        <taxon>Actinomycetes</taxon>
        <taxon>Nakamurellales</taxon>
        <taxon>Nakamurellaceae</taxon>
        <taxon>Nakamurella</taxon>
    </lineage>
</organism>
<protein>
    <submittedName>
        <fullName evidence="8">Lysylphosphatidylglycerol synthase transmembrane domain-containing protein</fullName>
    </submittedName>
</protein>
<evidence type="ECO:0000313" key="8">
    <source>
        <dbReference type="EMBL" id="XCG62629.1"/>
    </source>
</evidence>